<name>A0A3B4BGZ6_9GOBI</name>
<dbReference type="AlphaFoldDB" id="A0A3B4BGZ6"/>
<keyword evidence="6" id="KW-0472">Membrane</keyword>
<dbReference type="Proteomes" id="UP000261520">
    <property type="component" value="Unplaced"/>
</dbReference>
<keyword evidence="4" id="KW-0812">Transmembrane</keyword>
<evidence type="ECO:0000256" key="6">
    <source>
        <dbReference type="ARBA" id="ARBA00023136"/>
    </source>
</evidence>
<dbReference type="Gene3D" id="3.40.30.10">
    <property type="entry name" value="Glutaredoxin"/>
    <property type="match status" value="1"/>
</dbReference>
<dbReference type="GO" id="GO:0005783">
    <property type="term" value="C:endoplasmic reticulum"/>
    <property type="evidence" value="ECO:0007669"/>
    <property type="project" value="TreeGrafter"/>
</dbReference>
<evidence type="ECO:0000259" key="7">
    <source>
        <dbReference type="Pfam" id="PF00085"/>
    </source>
</evidence>
<dbReference type="InterPro" id="IPR052250">
    <property type="entry name" value="PDI_TMX3"/>
</dbReference>
<proteinExistence type="predicted"/>
<dbReference type="Pfam" id="PF00085">
    <property type="entry name" value="Thioredoxin"/>
    <property type="match status" value="1"/>
</dbReference>
<evidence type="ECO:0000256" key="3">
    <source>
        <dbReference type="ARBA" id="ARBA00012723"/>
    </source>
</evidence>
<dbReference type="GO" id="GO:0016020">
    <property type="term" value="C:membrane"/>
    <property type="evidence" value="ECO:0007669"/>
    <property type="project" value="UniProtKB-SubCell"/>
</dbReference>
<comment type="catalytic activity">
    <reaction evidence="1">
        <text>Catalyzes the rearrangement of -S-S- bonds in proteins.</text>
        <dbReference type="EC" id="5.3.4.1"/>
    </reaction>
</comment>
<evidence type="ECO:0000313" key="9">
    <source>
        <dbReference type="Proteomes" id="UP000261520"/>
    </source>
</evidence>
<dbReference type="STRING" id="409849.ENSPMGP00000028081"/>
<dbReference type="PANTHER" id="PTHR46426:SF1">
    <property type="entry name" value="PROTEIN DISULFIDE-ISOMERASE TMX3"/>
    <property type="match status" value="1"/>
</dbReference>
<comment type="subcellular location">
    <subcellularLocation>
        <location evidence="2">Membrane</location>
        <topology evidence="2">Single-pass membrane protein</topology>
    </subcellularLocation>
</comment>
<protein>
    <recommendedName>
        <fullName evidence="3">protein disulfide-isomerase</fullName>
        <ecNumber evidence="3">5.3.4.1</ecNumber>
    </recommendedName>
</protein>
<evidence type="ECO:0000256" key="1">
    <source>
        <dbReference type="ARBA" id="ARBA00001182"/>
    </source>
</evidence>
<keyword evidence="5" id="KW-1133">Transmembrane helix</keyword>
<dbReference type="InterPro" id="IPR036249">
    <property type="entry name" value="Thioredoxin-like_sf"/>
</dbReference>
<evidence type="ECO:0000313" key="8">
    <source>
        <dbReference type="Ensembl" id="ENSPMGP00000028081.1"/>
    </source>
</evidence>
<dbReference type="PANTHER" id="PTHR46426">
    <property type="entry name" value="PROTEIN DISULFIDE-ISOMERASE TMX3"/>
    <property type="match status" value="1"/>
</dbReference>
<dbReference type="SUPFAM" id="SSF52833">
    <property type="entry name" value="Thioredoxin-like"/>
    <property type="match status" value="1"/>
</dbReference>
<keyword evidence="9" id="KW-1185">Reference proteome</keyword>
<reference evidence="8" key="2">
    <citation type="submission" date="2025-09" db="UniProtKB">
        <authorList>
            <consortium name="Ensembl"/>
        </authorList>
    </citation>
    <scope>IDENTIFICATION</scope>
</reference>
<evidence type="ECO:0000256" key="2">
    <source>
        <dbReference type="ARBA" id="ARBA00004167"/>
    </source>
</evidence>
<evidence type="ECO:0000256" key="4">
    <source>
        <dbReference type="ARBA" id="ARBA00022692"/>
    </source>
</evidence>
<dbReference type="InterPro" id="IPR013766">
    <property type="entry name" value="Thioredoxin_domain"/>
</dbReference>
<dbReference type="GO" id="GO:0009986">
    <property type="term" value="C:cell surface"/>
    <property type="evidence" value="ECO:0007669"/>
    <property type="project" value="TreeGrafter"/>
</dbReference>
<reference evidence="8" key="1">
    <citation type="submission" date="2025-08" db="UniProtKB">
        <authorList>
            <consortium name="Ensembl"/>
        </authorList>
    </citation>
    <scope>IDENTIFICATION</scope>
</reference>
<dbReference type="EC" id="5.3.4.1" evidence="3"/>
<accession>A0A3B4BGZ6</accession>
<dbReference type="Ensembl" id="ENSPMGT00000029904.1">
    <property type="protein sequence ID" value="ENSPMGP00000028081.1"/>
    <property type="gene ID" value="ENSPMGG00000022610.1"/>
</dbReference>
<sequence length="90" mass="10023">MTLLSLSLPSPLLPSLLLSPSLFSFSSLFPSRFSPVYLLQFYAPWCTFCKQMDPVWTEIGSELRSLGSPVQVGRVDATRNTGTKLEPKQN</sequence>
<feature type="domain" description="Thioredoxin" evidence="7">
    <location>
        <begin position="36"/>
        <end position="82"/>
    </location>
</feature>
<dbReference type="GO" id="GO:0003756">
    <property type="term" value="F:protein disulfide isomerase activity"/>
    <property type="evidence" value="ECO:0007669"/>
    <property type="project" value="UniProtKB-EC"/>
</dbReference>
<organism evidence="8 9">
    <name type="scientific">Periophthalmus magnuspinnatus</name>
    <dbReference type="NCBI Taxonomy" id="409849"/>
    <lineage>
        <taxon>Eukaryota</taxon>
        <taxon>Metazoa</taxon>
        <taxon>Chordata</taxon>
        <taxon>Craniata</taxon>
        <taxon>Vertebrata</taxon>
        <taxon>Euteleostomi</taxon>
        <taxon>Actinopterygii</taxon>
        <taxon>Neopterygii</taxon>
        <taxon>Teleostei</taxon>
        <taxon>Neoteleostei</taxon>
        <taxon>Acanthomorphata</taxon>
        <taxon>Gobiaria</taxon>
        <taxon>Gobiiformes</taxon>
        <taxon>Gobioidei</taxon>
        <taxon>Gobiidae</taxon>
        <taxon>Oxudercinae</taxon>
        <taxon>Periophthalmus</taxon>
    </lineage>
</organism>
<evidence type="ECO:0000256" key="5">
    <source>
        <dbReference type="ARBA" id="ARBA00022989"/>
    </source>
</evidence>